<proteinExistence type="predicted"/>
<keyword evidence="9" id="KW-1185">Reference proteome</keyword>
<dbReference type="PANTHER" id="PTHR43495:SF5">
    <property type="entry name" value="GAMMA-AMINOBUTYRIC ACID PERMEASE"/>
    <property type="match status" value="1"/>
</dbReference>
<comment type="subcellular location">
    <subcellularLocation>
        <location evidence="1">Membrane</location>
        <topology evidence="1">Multi-pass membrane protein</topology>
    </subcellularLocation>
</comment>
<evidence type="ECO:0000313" key="9">
    <source>
        <dbReference type="Proteomes" id="UP000041601"/>
    </source>
</evidence>
<evidence type="ECO:0000256" key="1">
    <source>
        <dbReference type="ARBA" id="ARBA00004141"/>
    </source>
</evidence>
<sequence length="98" mass="10163">MKNDSSTLKRGLSARHIRFMALGSAIGTGLFYGSAEAIRLAGPAVLLAYLVGGAAVFMVMRALGEMAVHDPVAGSATTPAVTLAHWRAFSPVGPIPLR</sequence>
<keyword evidence="5 6" id="KW-0472">Membrane</keyword>
<feature type="transmembrane region" description="Helical" evidence="6">
    <location>
        <begin position="38"/>
        <end position="59"/>
    </location>
</feature>
<dbReference type="InterPro" id="IPR004841">
    <property type="entry name" value="AA-permease/SLC12A_dom"/>
</dbReference>
<evidence type="ECO:0000256" key="3">
    <source>
        <dbReference type="ARBA" id="ARBA00022692"/>
    </source>
</evidence>
<accession>A0ABP1YF60</accession>
<evidence type="ECO:0000259" key="7">
    <source>
        <dbReference type="Pfam" id="PF00324"/>
    </source>
</evidence>
<name>A0ABP1YF60_YEREN</name>
<dbReference type="PANTHER" id="PTHR43495">
    <property type="entry name" value="GABA PERMEASE"/>
    <property type="match status" value="1"/>
</dbReference>
<dbReference type="PROSITE" id="PS00218">
    <property type="entry name" value="AMINO_ACID_PERMEASE_1"/>
    <property type="match status" value="1"/>
</dbReference>
<dbReference type="EMBL" id="CPXJ01000090">
    <property type="protein sequence ID" value="CNE66982.1"/>
    <property type="molecule type" value="Genomic_DNA"/>
</dbReference>
<evidence type="ECO:0000256" key="6">
    <source>
        <dbReference type="SAM" id="Phobius"/>
    </source>
</evidence>
<dbReference type="Pfam" id="PF00324">
    <property type="entry name" value="AA_permease"/>
    <property type="match status" value="1"/>
</dbReference>
<feature type="domain" description="Amino acid permease/ SLC12A" evidence="7">
    <location>
        <begin position="16"/>
        <end position="78"/>
    </location>
</feature>
<keyword evidence="4 6" id="KW-1133">Transmembrane helix</keyword>
<evidence type="ECO:0000256" key="2">
    <source>
        <dbReference type="ARBA" id="ARBA00022448"/>
    </source>
</evidence>
<reference evidence="8 9" key="1">
    <citation type="submission" date="2015-03" db="EMBL/GenBank/DDBJ databases">
        <authorList>
            <consortium name="Pathogen Informatics"/>
            <person name="Murphy D."/>
        </authorList>
    </citation>
    <scope>NUCLEOTIDE SEQUENCE [LARGE SCALE GENOMIC DNA]</scope>
    <source>
        <strain evidence="8 9">IP05342</strain>
    </source>
</reference>
<gene>
    <name evidence="8" type="primary">proY_2</name>
    <name evidence="8" type="ORF">ERS137959_04390</name>
</gene>
<dbReference type="InterPro" id="IPR004840">
    <property type="entry name" value="Amino_acid_permease_CS"/>
</dbReference>
<organism evidence="8 9">
    <name type="scientific">Yersinia enterocolitica</name>
    <dbReference type="NCBI Taxonomy" id="630"/>
    <lineage>
        <taxon>Bacteria</taxon>
        <taxon>Pseudomonadati</taxon>
        <taxon>Pseudomonadota</taxon>
        <taxon>Gammaproteobacteria</taxon>
        <taxon>Enterobacterales</taxon>
        <taxon>Yersiniaceae</taxon>
        <taxon>Yersinia</taxon>
    </lineage>
</organism>
<keyword evidence="3 6" id="KW-0812">Transmembrane</keyword>
<dbReference type="Gene3D" id="1.20.1740.10">
    <property type="entry name" value="Amino acid/polyamine transporter I"/>
    <property type="match status" value="1"/>
</dbReference>
<protein>
    <submittedName>
        <fullName evidence="8">Amino acid permease family protein</fullName>
    </submittedName>
</protein>
<evidence type="ECO:0000256" key="5">
    <source>
        <dbReference type="ARBA" id="ARBA00023136"/>
    </source>
</evidence>
<comment type="caution">
    <text evidence="8">The sequence shown here is derived from an EMBL/GenBank/DDBJ whole genome shotgun (WGS) entry which is preliminary data.</text>
</comment>
<keyword evidence="2" id="KW-0813">Transport</keyword>
<evidence type="ECO:0000256" key="4">
    <source>
        <dbReference type="ARBA" id="ARBA00022989"/>
    </source>
</evidence>
<evidence type="ECO:0000313" key="8">
    <source>
        <dbReference type="EMBL" id="CNE66982.1"/>
    </source>
</evidence>
<dbReference type="Proteomes" id="UP000041601">
    <property type="component" value="Unassembled WGS sequence"/>
</dbReference>